<evidence type="ECO:0000256" key="2">
    <source>
        <dbReference type="ARBA" id="ARBA00022963"/>
    </source>
</evidence>
<keyword evidence="3" id="KW-0443">Lipid metabolism</keyword>
<evidence type="ECO:0000256" key="4">
    <source>
        <dbReference type="SAM" id="SignalP"/>
    </source>
</evidence>
<evidence type="ECO:0000313" key="6">
    <source>
        <dbReference type="Proteomes" id="UP000464524"/>
    </source>
</evidence>
<organism evidence="5 6">
    <name type="scientific">Paraglaciecola mesophila</name>
    <dbReference type="NCBI Taxonomy" id="197222"/>
    <lineage>
        <taxon>Bacteria</taxon>
        <taxon>Pseudomonadati</taxon>
        <taxon>Pseudomonadota</taxon>
        <taxon>Gammaproteobacteria</taxon>
        <taxon>Alteromonadales</taxon>
        <taxon>Alteromonadaceae</taxon>
        <taxon>Paraglaciecola</taxon>
    </lineage>
</organism>
<dbReference type="GO" id="GO:0003847">
    <property type="term" value="F:1-alkyl-2-acetylglycerophosphocholine esterase activity"/>
    <property type="evidence" value="ECO:0007669"/>
    <property type="project" value="TreeGrafter"/>
</dbReference>
<evidence type="ECO:0000256" key="1">
    <source>
        <dbReference type="ARBA" id="ARBA00022801"/>
    </source>
</evidence>
<gene>
    <name evidence="5" type="ORF">FX988_03225</name>
</gene>
<keyword evidence="2" id="KW-0442">Lipid degradation</keyword>
<feature type="signal peptide" evidence="4">
    <location>
        <begin position="1"/>
        <end position="26"/>
    </location>
</feature>
<proteinExistence type="predicted"/>
<evidence type="ECO:0000313" key="5">
    <source>
        <dbReference type="EMBL" id="QHJ12967.1"/>
    </source>
</evidence>
<dbReference type="InterPro" id="IPR029058">
    <property type="entry name" value="AB_hydrolase_fold"/>
</dbReference>
<name>A0A857JPU2_9ALTE</name>
<dbReference type="KEGG" id="pmes:FX988_03225"/>
<keyword evidence="4" id="KW-0732">Signal</keyword>
<dbReference type="PANTHER" id="PTHR10272">
    <property type="entry name" value="PLATELET-ACTIVATING FACTOR ACETYLHYDROLASE"/>
    <property type="match status" value="1"/>
</dbReference>
<dbReference type="GO" id="GO:0016042">
    <property type="term" value="P:lipid catabolic process"/>
    <property type="evidence" value="ECO:0007669"/>
    <property type="project" value="UniProtKB-KW"/>
</dbReference>
<dbReference type="PANTHER" id="PTHR10272:SF0">
    <property type="entry name" value="PLATELET-ACTIVATING FACTOR ACETYLHYDROLASE"/>
    <property type="match status" value="1"/>
</dbReference>
<sequence length="435" mass="48181">MKMNINSKTLVAFISVAMSITASATAAPTPEQLYTKQLPITPELALPGQYTVGVKTLDVVHEKQLNTQDFTSQVDRPLTLEVWYPAQSQAATTQQASYENVTRLHKPFSLEGTAHRDAQPKSDGAYPLVVLSHGYTGYRTIMYYLGEHLASHGYVVVGIDHTDSTTQDVDFVNAGFSGFPSTLINRARDQQFVLDYFSQDNSDIAHITNTNDAAVIGYSMGGYGAINTIGACYDFHQQGLQRLGFPEDAARQLMPVFNSCAAGRESVDPRWKAMIAYAPWGGETSVHSAKSMNEITVPSLYVAGDQDDVSGYEKGVKKLFEQTGSENKYLMVYENARHNIAPHPAPKVAYETDADLGHYIEPSWNNEQLNRINEHMSLAFLDCFVKKDDGKCAYLPQRDNATQVKDADGKLTKAWPGFADRWATGIRFYRGENAK</sequence>
<evidence type="ECO:0008006" key="7">
    <source>
        <dbReference type="Google" id="ProtNLM"/>
    </source>
</evidence>
<evidence type="ECO:0000256" key="3">
    <source>
        <dbReference type="ARBA" id="ARBA00023098"/>
    </source>
</evidence>
<feature type="chain" id="PRO_5032322318" description="Acetylhydrolase" evidence="4">
    <location>
        <begin position="27"/>
        <end position="435"/>
    </location>
</feature>
<dbReference type="Proteomes" id="UP000464524">
    <property type="component" value="Chromosome"/>
</dbReference>
<dbReference type="OrthoDB" id="9814760at2"/>
<protein>
    <recommendedName>
        <fullName evidence="7">Acetylhydrolase</fullName>
    </recommendedName>
</protein>
<keyword evidence="6" id="KW-1185">Reference proteome</keyword>
<dbReference type="SUPFAM" id="SSF53474">
    <property type="entry name" value="alpha/beta-Hydrolases"/>
    <property type="match status" value="1"/>
</dbReference>
<dbReference type="AlphaFoldDB" id="A0A857JPU2"/>
<dbReference type="Gene3D" id="3.40.50.1820">
    <property type="entry name" value="alpha/beta hydrolase"/>
    <property type="match status" value="1"/>
</dbReference>
<accession>A0A857JPU2</accession>
<keyword evidence="1" id="KW-0378">Hydrolase</keyword>
<dbReference type="Pfam" id="PF03403">
    <property type="entry name" value="PAF-AH_p_II"/>
    <property type="match status" value="1"/>
</dbReference>
<dbReference type="EMBL" id="CP047656">
    <property type="protein sequence ID" value="QHJ12967.1"/>
    <property type="molecule type" value="Genomic_DNA"/>
</dbReference>
<reference evidence="5 6" key="1">
    <citation type="submission" date="2019-12" db="EMBL/GenBank/DDBJ databases">
        <title>Genome sequencing and assembly of endphytes of Porphyra tenera.</title>
        <authorList>
            <person name="Park J.M."/>
            <person name="Shin R."/>
            <person name="Jo S.H."/>
        </authorList>
    </citation>
    <scope>NUCLEOTIDE SEQUENCE [LARGE SCALE GENOMIC DNA]</scope>
    <source>
        <strain evidence="5 6">GPM4</strain>
    </source>
</reference>
<dbReference type="RefSeq" id="WP_160181109.1">
    <property type="nucleotide sequence ID" value="NZ_CP047656.1"/>
</dbReference>